<evidence type="ECO:0000313" key="2">
    <source>
        <dbReference type="Proteomes" id="UP001174210"/>
    </source>
</evidence>
<sequence>MAHGTIQHEFLDQVFPRIAADGRVAGIAVGGSLASGASDQYSDVDLVLAIHNDQYESVMADRLGLIASWSAPAVAFTGEHVGEPRLIIALMGPPVLHVDFTFVRVSDFAERVSDPRLLWDPTGALARELVAHPLEDAPLDLQWIEDRFWVWVHYGATKLGRGELFEVLDTLSFLRSVVFGPLAALRAGVEPRGVRRLEKVAPGEAAELRATVCGYAVAEASEALLAAVALYRRWIGQHPVDRRDAAEKLATDYLAEIVGR</sequence>
<gene>
    <name evidence="1" type="ORF">P5G59_06180</name>
</gene>
<dbReference type="SUPFAM" id="SSF81301">
    <property type="entry name" value="Nucleotidyltransferase"/>
    <property type="match status" value="1"/>
</dbReference>
<name>A0ABT8IWG5_9MICO</name>
<comment type="caution">
    <text evidence="1">The sequence shown here is derived from an EMBL/GenBank/DDBJ whole genome shotgun (WGS) entry which is preliminary data.</text>
</comment>
<dbReference type="RefSeq" id="WP_301217057.1">
    <property type="nucleotide sequence ID" value="NZ_JAROCB010000002.1"/>
</dbReference>
<dbReference type="Gene3D" id="1.20.120.330">
    <property type="entry name" value="Nucleotidyltransferases domain 2"/>
    <property type="match status" value="1"/>
</dbReference>
<proteinExistence type="predicted"/>
<dbReference type="Proteomes" id="UP001174210">
    <property type="component" value="Unassembled WGS sequence"/>
</dbReference>
<dbReference type="EMBL" id="JAROCB010000002">
    <property type="protein sequence ID" value="MDN4596717.1"/>
    <property type="molecule type" value="Genomic_DNA"/>
</dbReference>
<dbReference type="InterPro" id="IPR043519">
    <property type="entry name" value="NT_sf"/>
</dbReference>
<protein>
    <recommendedName>
        <fullName evidence="3">Nucleotidyltransferase domain-containing protein</fullName>
    </recommendedName>
</protein>
<evidence type="ECO:0008006" key="3">
    <source>
        <dbReference type="Google" id="ProtNLM"/>
    </source>
</evidence>
<accession>A0ABT8IWG5</accession>
<dbReference type="Gene3D" id="3.30.460.10">
    <property type="entry name" value="Beta Polymerase, domain 2"/>
    <property type="match status" value="1"/>
</dbReference>
<reference evidence="1" key="1">
    <citation type="submission" date="2023-03" db="EMBL/GenBank/DDBJ databases">
        <title>MT1 and MT2 Draft Genomes of Novel Species.</title>
        <authorList>
            <person name="Venkateswaran K."/>
        </authorList>
    </citation>
    <scope>NUCLEOTIDE SEQUENCE</scope>
    <source>
        <strain evidence="1">F6_8S_P_1A</strain>
    </source>
</reference>
<keyword evidence="2" id="KW-1185">Reference proteome</keyword>
<organism evidence="1 2">
    <name type="scientific">Leifsonia virtsii</name>
    <dbReference type="NCBI Taxonomy" id="3035915"/>
    <lineage>
        <taxon>Bacteria</taxon>
        <taxon>Bacillati</taxon>
        <taxon>Actinomycetota</taxon>
        <taxon>Actinomycetes</taxon>
        <taxon>Micrococcales</taxon>
        <taxon>Microbacteriaceae</taxon>
        <taxon>Leifsonia</taxon>
    </lineage>
</organism>
<evidence type="ECO:0000313" key="1">
    <source>
        <dbReference type="EMBL" id="MDN4596717.1"/>
    </source>
</evidence>